<protein>
    <submittedName>
        <fullName evidence="9">DNA-directed RNA polymerase sigma-70 factor</fullName>
    </submittedName>
</protein>
<comment type="similarity">
    <text evidence="1">Belongs to the sigma-70 factor family. ECF subfamily.</text>
</comment>
<proteinExistence type="inferred from homology"/>
<keyword evidence="4" id="KW-0238">DNA-binding</keyword>
<dbReference type="Proteomes" id="UP000641932">
    <property type="component" value="Unassembled WGS sequence"/>
</dbReference>
<gene>
    <name evidence="9" type="primary">rpoE</name>
    <name evidence="9" type="ORF">GCM10012280_66500</name>
</gene>
<evidence type="ECO:0000259" key="7">
    <source>
        <dbReference type="Pfam" id="PF04542"/>
    </source>
</evidence>
<dbReference type="GO" id="GO:0000428">
    <property type="term" value="C:DNA-directed RNA polymerase complex"/>
    <property type="evidence" value="ECO:0007669"/>
    <property type="project" value="UniProtKB-KW"/>
</dbReference>
<evidence type="ECO:0000256" key="6">
    <source>
        <dbReference type="SAM" id="MobiDB-lite"/>
    </source>
</evidence>
<dbReference type="InterPro" id="IPR039425">
    <property type="entry name" value="RNA_pol_sigma-70-like"/>
</dbReference>
<dbReference type="Gene3D" id="1.10.1740.10">
    <property type="match status" value="1"/>
</dbReference>
<dbReference type="Pfam" id="PF08281">
    <property type="entry name" value="Sigma70_r4_2"/>
    <property type="match status" value="1"/>
</dbReference>
<dbReference type="Pfam" id="PF04542">
    <property type="entry name" value="Sigma70_r2"/>
    <property type="match status" value="1"/>
</dbReference>
<comment type="caution">
    <text evidence="9">The sequence shown here is derived from an EMBL/GenBank/DDBJ whole genome shotgun (WGS) entry which is preliminary data.</text>
</comment>
<evidence type="ECO:0000256" key="4">
    <source>
        <dbReference type="ARBA" id="ARBA00023125"/>
    </source>
</evidence>
<sequence>MGTKQGEYSQPRRADPCPPTRPAPAPVQRIGDTADDLGALDDGLLVTRAAEGDDDAFAVLVHRHSSALLALAYHMLDNLSDAEEAVQEALISAWRRLPEFRGDATFRTWMYRIVTNRCLNASRGHTPSVPLGAVAEPAAHDGSGEPARAAESAAATAALAQALRNLRPAQRVCWVLRELQGLSYEEIAQVVGENQQTVRGRLFRARRTLMEEMASWR</sequence>
<dbReference type="PANTHER" id="PTHR43133">
    <property type="entry name" value="RNA POLYMERASE ECF-TYPE SIGMA FACTO"/>
    <property type="match status" value="1"/>
</dbReference>
<accession>A0A918A061</accession>
<keyword evidence="5" id="KW-0804">Transcription</keyword>
<evidence type="ECO:0000256" key="1">
    <source>
        <dbReference type="ARBA" id="ARBA00010641"/>
    </source>
</evidence>
<dbReference type="EMBL" id="BMMS01000047">
    <property type="protein sequence ID" value="GGO99626.1"/>
    <property type="molecule type" value="Genomic_DNA"/>
</dbReference>
<keyword evidence="2" id="KW-0805">Transcription regulation</keyword>
<dbReference type="GO" id="GO:0016987">
    <property type="term" value="F:sigma factor activity"/>
    <property type="evidence" value="ECO:0007669"/>
    <property type="project" value="UniProtKB-KW"/>
</dbReference>
<dbReference type="InterPro" id="IPR036388">
    <property type="entry name" value="WH-like_DNA-bd_sf"/>
</dbReference>
<evidence type="ECO:0000259" key="8">
    <source>
        <dbReference type="Pfam" id="PF08281"/>
    </source>
</evidence>
<reference evidence="9" key="2">
    <citation type="submission" date="2020-09" db="EMBL/GenBank/DDBJ databases">
        <authorList>
            <person name="Sun Q."/>
            <person name="Zhou Y."/>
        </authorList>
    </citation>
    <scope>NUCLEOTIDE SEQUENCE</scope>
    <source>
        <strain evidence="9">CGMCC 4.7201</strain>
    </source>
</reference>
<dbReference type="GO" id="GO:0006352">
    <property type="term" value="P:DNA-templated transcription initiation"/>
    <property type="evidence" value="ECO:0007669"/>
    <property type="project" value="InterPro"/>
</dbReference>
<dbReference type="SUPFAM" id="SSF88659">
    <property type="entry name" value="Sigma3 and sigma4 domains of RNA polymerase sigma factors"/>
    <property type="match status" value="1"/>
</dbReference>
<keyword evidence="3" id="KW-0731">Sigma factor</keyword>
<dbReference type="GO" id="GO:0003677">
    <property type="term" value="F:DNA binding"/>
    <property type="evidence" value="ECO:0007669"/>
    <property type="project" value="UniProtKB-KW"/>
</dbReference>
<evidence type="ECO:0000256" key="3">
    <source>
        <dbReference type="ARBA" id="ARBA00023082"/>
    </source>
</evidence>
<dbReference type="CDD" id="cd06171">
    <property type="entry name" value="Sigma70_r4"/>
    <property type="match status" value="1"/>
</dbReference>
<feature type="compositionally biased region" description="Pro residues" evidence="6">
    <location>
        <begin position="16"/>
        <end position="25"/>
    </location>
</feature>
<dbReference type="InterPro" id="IPR013249">
    <property type="entry name" value="RNA_pol_sigma70_r4_t2"/>
</dbReference>
<evidence type="ECO:0000256" key="2">
    <source>
        <dbReference type="ARBA" id="ARBA00023015"/>
    </source>
</evidence>
<feature type="region of interest" description="Disordered" evidence="6">
    <location>
        <begin position="1"/>
        <end position="26"/>
    </location>
</feature>
<organism evidence="9 10">
    <name type="scientific">Wenjunlia tyrosinilytica</name>
    <dbReference type="NCBI Taxonomy" id="1544741"/>
    <lineage>
        <taxon>Bacteria</taxon>
        <taxon>Bacillati</taxon>
        <taxon>Actinomycetota</taxon>
        <taxon>Actinomycetes</taxon>
        <taxon>Kitasatosporales</taxon>
        <taxon>Streptomycetaceae</taxon>
        <taxon>Wenjunlia</taxon>
    </lineage>
</organism>
<name>A0A918A061_9ACTN</name>
<evidence type="ECO:0000313" key="9">
    <source>
        <dbReference type="EMBL" id="GGO99626.1"/>
    </source>
</evidence>
<feature type="domain" description="RNA polymerase sigma-70 region 2" evidence="7">
    <location>
        <begin position="60"/>
        <end position="125"/>
    </location>
</feature>
<keyword evidence="10" id="KW-1185">Reference proteome</keyword>
<dbReference type="InterPro" id="IPR013324">
    <property type="entry name" value="RNA_pol_sigma_r3/r4-like"/>
</dbReference>
<reference evidence="9" key="1">
    <citation type="journal article" date="2014" name="Int. J. Syst. Evol. Microbiol.">
        <title>Complete genome sequence of Corynebacterium casei LMG S-19264T (=DSM 44701T), isolated from a smear-ripened cheese.</title>
        <authorList>
            <consortium name="US DOE Joint Genome Institute (JGI-PGF)"/>
            <person name="Walter F."/>
            <person name="Albersmeier A."/>
            <person name="Kalinowski J."/>
            <person name="Ruckert C."/>
        </authorList>
    </citation>
    <scope>NUCLEOTIDE SEQUENCE</scope>
    <source>
        <strain evidence="9">CGMCC 4.7201</strain>
    </source>
</reference>
<feature type="domain" description="RNA polymerase sigma factor 70 region 4 type 2" evidence="8">
    <location>
        <begin position="158"/>
        <end position="209"/>
    </location>
</feature>
<dbReference type="InterPro" id="IPR013325">
    <property type="entry name" value="RNA_pol_sigma_r2"/>
</dbReference>
<keyword evidence="9" id="KW-0240">DNA-directed RNA polymerase</keyword>
<dbReference type="InterPro" id="IPR014284">
    <property type="entry name" value="RNA_pol_sigma-70_dom"/>
</dbReference>
<evidence type="ECO:0000256" key="5">
    <source>
        <dbReference type="ARBA" id="ARBA00023163"/>
    </source>
</evidence>
<dbReference type="Gene3D" id="1.10.10.10">
    <property type="entry name" value="Winged helix-like DNA-binding domain superfamily/Winged helix DNA-binding domain"/>
    <property type="match status" value="1"/>
</dbReference>
<dbReference type="SUPFAM" id="SSF88946">
    <property type="entry name" value="Sigma2 domain of RNA polymerase sigma factors"/>
    <property type="match status" value="1"/>
</dbReference>
<dbReference type="NCBIfam" id="TIGR02937">
    <property type="entry name" value="sigma70-ECF"/>
    <property type="match status" value="1"/>
</dbReference>
<evidence type="ECO:0000313" key="10">
    <source>
        <dbReference type="Proteomes" id="UP000641932"/>
    </source>
</evidence>
<dbReference type="AlphaFoldDB" id="A0A918A061"/>
<dbReference type="PANTHER" id="PTHR43133:SF8">
    <property type="entry name" value="RNA POLYMERASE SIGMA FACTOR HI_1459-RELATED"/>
    <property type="match status" value="1"/>
</dbReference>
<dbReference type="InterPro" id="IPR007627">
    <property type="entry name" value="RNA_pol_sigma70_r2"/>
</dbReference>